<feature type="transmembrane region" description="Helical" evidence="7">
    <location>
        <begin position="185"/>
        <end position="208"/>
    </location>
</feature>
<sequence length="573" mass="60304">MPVQAKANEAWMTSGEGHPRRWAILGVLVVSLLVVVLDNTILNIALPTIQRDLQASQGELVWAVDSYILAFAALLFTWGVLGDRLGRKKILIIGLILFAAASAVCAFSVSSGMLIGFRALMGIGGAAVLPTTLAIITVVFPPHERGKAIGAWAGAVGAAVALGPILGGVLLQHPQWSNWLTGNDWGSVFLINVPIVIIGVIAIIRVVPETKDPNPRRLDLQGLALSIIGLTALIYGIIHASSTKNWLDPGVVIPVLGGIAVIALFLFLEARSDHSSFDVSLFRNRGYAVSLIAVSLAFFALSGITFTLPFYLQILRGYDTLIAGLCFVPFALGQIIAAPRSAKTVLRFGYRKVITGGLILVALALIGLLFLQLDTPIWMLLVVFFIFGFGMGNVIAPASTVMQNVLPLARAGAGSAVQNTVRQVGGALGVAIVGTVLATQYAANLKDSLTQMPPEFPEAAKQAATESVIATMGVLDQATANGLPAALVNTVREAAYVDFLAASHLTSLISVIVVIVAALVVGFGLPHITPLTKKTEKGDSPAPVDPADALVQLEAKGYREQAESEYPPSKDPA</sequence>
<feature type="transmembrane region" description="Helical" evidence="7">
    <location>
        <begin position="115"/>
        <end position="140"/>
    </location>
</feature>
<keyword evidence="6 7" id="KW-0472">Membrane</keyword>
<dbReference type="PRINTS" id="PR01036">
    <property type="entry name" value="TCRTETB"/>
</dbReference>
<keyword evidence="5 7" id="KW-1133">Transmembrane helix</keyword>
<feature type="transmembrane region" description="Helical" evidence="7">
    <location>
        <begin position="250"/>
        <end position="268"/>
    </location>
</feature>
<dbReference type="Gene3D" id="1.20.1720.10">
    <property type="entry name" value="Multidrug resistance protein D"/>
    <property type="match status" value="1"/>
</dbReference>
<dbReference type="PANTHER" id="PTHR42718">
    <property type="entry name" value="MAJOR FACILITATOR SUPERFAMILY MULTIDRUG TRANSPORTER MFSC"/>
    <property type="match status" value="1"/>
</dbReference>
<keyword evidence="3" id="KW-1003">Cell membrane</keyword>
<dbReference type="SUPFAM" id="SSF103473">
    <property type="entry name" value="MFS general substrate transporter"/>
    <property type="match status" value="1"/>
</dbReference>
<dbReference type="Pfam" id="PF07690">
    <property type="entry name" value="MFS_1"/>
    <property type="match status" value="1"/>
</dbReference>
<evidence type="ECO:0000256" key="6">
    <source>
        <dbReference type="ARBA" id="ARBA00023136"/>
    </source>
</evidence>
<feature type="transmembrane region" description="Helical" evidence="7">
    <location>
        <begin position="220"/>
        <end position="238"/>
    </location>
</feature>
<evidence type="ECO:0000256" key="4">
    <source>
        <dbReference type="ARBA" id="ARBA00022692"/>
    </source>
</evidence>
<evidence type="ECO:0000256" key="3">
    <source>
        <dbReference type="ARBA" id="ARBA00022475"/>
    </source>
</evidence>
<feature type="transmembrane region" description="Helical" evidence="7">
    <location>
        <begin position="505"/>
        <end position="525"/>
    </location>
</feature>
<evidence type="ECO:0000256" key="5">
    <source>
        <dbReference type="ARBA" id="ARBA00022989"/>
    </source>
</evidence>
<proteinExistence type="predicted"/>
<organism evidence="9">
    <name type="scientific">freshwater metagenome</name>
    <dbReference type="NCBI Taxonomy" id="449393"/>
    <lineage>
        <taxon>unclassified sequences</taxon>
        <taxon>metagenomes</taxon>
        <taxon>ecological metagenomes</taxon>
    </lineage>
</organism>
<protein>
    <submittedName>
        <fullName evidence="9">Unannotated protein</fullName>
    </submittedName>
</protein>
<dbReference type="PROSITE" id="PS50850">
    <property type="entry name" value="MFS"/>
    <property type="match status" value="1"/>
</dbReference>
<dbReference type="InterPro" id="IPR004638">
    <property type="entry name" value="EmrB-like"/>
</dbReference>
<feature type="domain" description="Major facilitator superfamily (MFS) profile" evidence="8">
    <location>
        <begin position="24"/>
        <end position="529"/>
    </location>
</feature>
<feature type="transmembrane region" description="Helical" evidence="7">
    <location>
        <begin position="424"/>
        <end position="443"/>
    </location>
</feature>
<dbReference type="GO" id="GO:0022857">
    <property type="term" value="F:transmembrane transporter activity"/>
    <property type="evidence" value="ECO:0007669"/>
    <property type="project" value="InterPro"/>
</dbReference>
<keyword evidence="2" id="KW-0813">Transport</keyword>
<gene>
    <name evidence="9" type="ORF">UFOPK2809_00335</name>
</gene>
<dbReference type="PANTHER" id="PTHR42718:SF42">
    <property type="entry name" value="EXPORT PROTEIN"/>
    <property type="match status" value="1"/>
</dbReference>
<accession>A0A6J6T1P1</accession>
<feature type="transmembrane region" description="Helical" evidence="7">
    <location>
        <begin position="90"/>
        <end position="109"/>
    </location>
</feature>
<evidence type="ECO:0000256" key="7">
    <source>
        <dbReference type="SAM" id="Phobius"/>
    </source>
</evidence>
<dbReference type="GO" id="GO:0005886">
    <property type="term" value="C:plasma membrane"/>
    <property type="evidence" value="ECO:0007669"/>
    <property type="project" value="UniProtKB-SubCell"/>
</dbReference>
<dbReference type="EMBL" id="CAEZZA010000029">
    <property type="protein sequence ID" value="CAB4740777.1"/>
    <property type="molecule type" value="Genomic_DNA"/>
</dbReference>
<dbReference type="InterPro" id="IPR020846">
    <property type="entry name" value="MFS_dom"/>
</dbReference>
<comment type="subcellular location">
    <subcellularLocation>
        <location evidence="1">Cell membrane</location>
        <topology evidence="1">Multi-pass membrane protein</topology>
    </subcellularLocation>
</comment>
<feature type="transmembrane region" description="Helical" evidence="7">
    <location>
        <begin position="152"/>
        <end position="173"/>
    </location>
</feature>
<evidence type="ECO:0000256" key="1">
    <source>
        <dbReference type="ARBA" id="ARBA00004651"/>
    </source>
</evidence>
<feature type="transmembrane region" description="Helical" evidence="7">
    <location>
        <begin position="377"/>
        <end position="396"/>
    </location>
</feature>
<feature type="transmembrane region" description="Helical" evidence="7">
    <location>
        <begin position="350"/>
        <end position="371"/>
    </location>
</feature>
<feature type="transmembrane region" description="Helical" evidence="7">
    <location>
        <begin position="289"/>
        <end position="312"/>
    </location>
</feature>
<dbReference type="InterPro" id="IPR011701">
    <property type="entry name" value="MFS"/>
</dbReference>
<evidence type="ECO:0000256" key="2">
    <source>
        <dbReference type="ARBA" id="ARBA00022448"/>
    </source>
</evidence>
<evidence type="ECO:0000313" key="9">
    <source>
        <dbReference type="EMBL" id="CAB4740777.1"/>
    </source>
</evidence>
<dbReference type="Gene3D" id="1.20.1250.20">
    <property type="entry name" value="MFS general substrate transporter like domains"/>
    <property type="match status" value="1"/>
</dbReference>
<dbReference type="AlphaFoldDB" id="A0A6J6T1P1"/>
<feature type="transmembrane region" description="Helical" evidence="7">
    <location>
        <begin position="62"/>
        <end position="81"/>
    </location>
</feature>
<feature type="transmembrane region" description="Helical" evidence="7">
    <location>
        <begin position="318"/>
        <end position="338"/>
    </location>
</feature>
<evidence type="ECO:0000259" key="8">
    <source>
        <dbReference type="PROSITE" id="PS50850"/>
    </source>
</evidence>
<feature type="transmembrane region" description="Helical" evidence="7">
    <location>
        <begin position="22"/>
        <end position="42"/>
    </location>
</feature>
<dbReference type="NCBIfam" id="TIGR00711">
    <property type="entry name" value="efflux_EmrB"/>
    <property type="match status" value="1"/>
</dbReference>
<dbReference type="CDD" id="cd17321">
    <property type="entry name" value="MFS_MMR_MDR_like"/>
    <property type="match status" value="1"/>
</dbReference>
<name>A0A6J6T1P1_9ZZZZ</name>
<keyword evidence="4 7" id="KW-0812">Transmembrane</keyword>
<reference evidence="9" key="1">
    <citation type="submission" date="2020-05" db="EMBL/GenBank/DDBJ databases">
        <authorList>
            <person name="Chiriac C."/>
            <person name="Salcher M."/>
            <person name="Ghai R."/>
            <person name="Kavagutti S V."/>
        </authorList>
    </citation>
    <scope>NUCLEOTIDE SEQUENCE</scope>
</reference>
<dbReference type="InterPro" id="IPR036259">
    <property type="entry name" value="MFS_trans_sf"/>
</dbReference>